<dbReference type="Pfam" id="PF03415">
    <property type="entry name" value="Peptidase_C11"/>
    <property type="match status" value="1"/>
</dbReference>
<evidence type="ECO:0000313" key="1">
    <source>
        <dbReference type="EMBL" id="ABD42499.1"/>
    </source>
</evidence>
<dbReference type="PANTHER" id="PTHR37835">
    <property type="entry name" value="ALPHA-CLOSTRIPAIN"/>
    <property type="match status" value="1"/>
</dbReference>
<gene>
    <name evidence="1" type="ordered locus">Mhun_2805</name>
</gene>
<dbReference type="Gene3D" id="3.40.50.11970">
    <property type="match status" value="1"/>
</dbReference>
<dbReference type="Proteomes" id="UP000001941">
    <property type="component" value="Chromosome"/>
</dbReference>
<dbReference type="InterPro" id="IPR005077">
    <property type="entry name" value="Peptidase_C11"/>
</dbReference>
<reference evidence="2" key="1">
    <citation type="journal article" date="2016" name="Stand. Genomic Sci.">
        <title>Complete genome sequence of Methanospirillum hungatei type strain JF1.</title>
        <authorList>
            <person name="Gunsalus R.P."/>
            <person name="Cook L.E."/>
            <person name="Crable B."/>
            <person name="Rohlin L."/>
            <person name="McDonald E."/>
            <person name="Mouttaki H."/>
            <person name="Sieber J.R."/>
            <person name="Poweleit N."/>
            <person name="Zhou H."/>
            <person name="Lapidus A.L."/>
            <person name="Daligault H.E."/>
            <person name="Land M."/>
            <person name="Gilna P."/>
            <person name="Ivanova N."/>
            <person name="Kyrpides N."/>
            <person name="Culley D.E."/>
            <person name="McInerney M.J."/>
        </authorList>
    </citation>
    <scope>NUCLEOTIDE SEQUENCE [LARGE SCALE GENOMIC DNA]</scope>
    <source>
        <strain evidence="2">ATCC 27890 / DSM 864 / NBRC 100397 / JF-1</strain>
    </source>
</reference>
<dbReference type="HOGENOM" id="CLU_021624_0_0_2"/>
<dbReference type="KEGG" id="mhu:Mhun_2805"/>
<dbReference type="EMBL" id="CP000254">
    <property type="protein sequence ID" value="ABD42499.1"/>
    <property type="molecule type" value="Genomic_DNA"/>
</dbReference>
<dbReference type="RefSeq" id="WP_011449754.1">
    <property type="nucleotide sequence ID" value="NC_007796.1"/>
</dbReference>
<dbReference type="PANTHER" id="PTHR37835:SF1">
    <property type="entry name" value="ALPHA-CLOSTRIPAIN"/>
    <property type="match status" value="1"/>
</dbReference>
<sequence>MRAAHIFVLLLLLWITPAGMGEETQDDISPAQTHNLLVIYMIAGDLETETQSATMNIAEILDGYGKTSEQNLQIVLGYGGSKTPGFGGITYVTVKELMEDASDGVIGNTEDVLYHDPDADMGDKKTLEHFLSWIGENFPSDRKILVFWDHGGGYDGFGVDEVTDGQLSLTDISQALEASGSTYDLIGYDACLMGALEVAKAMEPYGILLIGSEETEPGTGWEYETWIKALGENPEIGFEELGQIIVDTYMNRDDTGKTLSVIDLTKIPALIQALDRLGTSMMPYTESIEGYRVVGKAYQVPARYGSDNREGGETSVDLKSFLKAIGNQTPDLADEIAVVTTRIDETVLYHRNDEYVPESGGLSIMSPSRITPDLYEELGDDARITPGWDSFFVNLLEISGQDTEKPEIMRSDSGFLIEDPTNTASVYAEYYYADGDELILLGNEPLDPDENGEYTLPEWDGRWYYLQDMNNEDNYALLGMNFESIGPSGSVLYTSEIDLIRESLNTTAVLNVYINPQTGETRLVACPYTIRPNGIIQFSRQNLDLEPNDTVYSYAWKVDEDTETGGEWVEIGALVISGNTKLIYDILPDGTYAQALYAEYGNKPGDYAGMQVFQIENGEITLVESETNITALQEPEENNQ</sequence>
<accession>Q2FS55</accession>
<proteinExistence type="predicted"/>
<dbReference type="GeneID" id="3923018"/>
<dbReference type="InParanoid" id="Q2FS55"/>
<dbReference type="eggNOG" id="arCOG03999">
    <property type="taxonomic scope" value="Archaea"/>
</dbReference>
<evidence type="ECO:0000313" key="2">
    <source>
        <dbReference type="Proteomes" id="UP000001941"/>
    </source>
</evidence>
<dbReference type="OrthoDB" id="117385at2157"/>
<dbReference type="STRING" id="323259.Mhun_2805"/>
<protein>
    <submittedName>
        <fullName evidence="1">Clostripain</fullName>
    </submittedName>
</protein>
<dbReference type="AlphaFoldDB" id="Q2FS55"/>
<name>Q2FS55_METHJ</name>
<dbReference type="EnsemblBacteria" id="ABD42499">
    <property type="protein sequence ID" value="ABD42499"/>
    <property type="gene ID" value="Mhun_2805"/>
</dbReference>
<organism evidence="1 2">
    <name type="scientific">Methanospirillum hungatei JF-1 (strain ATCC 27890 / DSM 864 / NBRC 100397 / JF-1)</name>
    <dbReference type="NCBI Taxonomy" id="323259"/>
    <lineage>
        <taxon>Archaea</taxon>
        <taxon>Methanobacteriati</taxon>
        <taxon>Methanobacteriota</taxon>
        <taxon>Stenosarchaea group</taxon>
        <taxon>Methanomicrobia</taxon>
        <taxon>Methanomicrobiales</taxon>
        <taxon>Methanospirillaceae</taxon>
        <taxon>Methanospirillum</taxon>
    </lineage>
</organism>
<keyword evidence="2" id="KW-1185">Reference proteome</keyword>